<evidence type="ECO:0000256" key="2">
    <source>
        <dbReference type="ARBA" id="ARBA00022670"/>
    </source>
</evidence>
<evidence type="ECO:0000259" key="5">
    <source>
        <dbReference type="Pfam" id="PF00877"/>
    </source>
</evidence>
<proteinExistence type="inferred from homology"/>
<organism evidence="6 7">
    <name type="scientific">Lactobacillus ultunensis DSM 16047</name>
    <dbReference type="NCBI Taxonomy" id="525365"/>
    <lineage>
        <taxon>Bacteria</taxon>
        <taxon>Bacillati</taxon>
        <taxon>Bacillota</taxon>
        <taxon>Bacilli</taxon>
        <taxon>Lactobacillales</taxon>
        <taxon>Lactobacillaceae</taxon>
        <taxon>Lactobacillus</taxon>
    </lineage>
</organism>
<evidence type="ECO:0000256" key="1">
    <source>
        <dbReference type="ARBA" id="ARBA00007074"/>
    </source>
</evidence>
<protein>
    <recommendedName>
        <fullName evidence="5">NlpC/P60 domain-containing protein</fullName>
    </recommendedName>
</protein>
<dbReference type="GO" id="GO:0008234">
    <property type="term" value="F:cysteine-type peptidase activity"/>
    <property type="evidence" value="ECO:0007669"/>
    <property type="project" value="UniProtKB-KW"/>
</dbReference>
<comment type="caution">
    <text evidence="6">The sequence shown here is derived from an EMBL/GenBank/DDBJ whole genome shotgun (WGS) entry which is preliminary data.</text>
</comment>
<dbReference type="HOGENOM" id="CLU_1568711_0_0_9"/>
<reference evidence="6 7" key="1">
    <citation type="submission" date="2009-01" db="EMBL/GenBank/DDBJ databases">
        <authorList>
            <person name="Qin X."/>
            <person name="Bachman B."/>
            <person name="Battles P."/>
            <person name="Bell A."/>
            <person name="Bess C."/>
            <person name="Bickham C."/>
            <person name="Chaboub L."/>
            <person name="Chen D."/>
            <person name="Coyle M."/>
            <person name="Deiros D.R."/>
            <person name="Dinh H."/>
            <person name="Forbes L."/>
            <person name="Fowler G."/>
            <person name="Francisco L."/>
            <person name="Fu Q."/>
            <person name="Gubbala S."/>
            <person name="Hale W."/>
            <person name="Han Y."/>
            <person name="Hemphill L."/>
            <person name="Highlander S.K."/>
            <person name="Hirani K."/>
            <person name="Hogues M."/>
            <person name="Jackson L."/>
            <person name="Jakkamsetti A."/>
            <person name="Javaid M."/>
            <person name="Jiang H."/>
            <person name="Korchina V."/>
            <person name="Kovar C."/>
            <person name="Lara F."/>
            <person name="Lee S."/>
            <person name="Mata R."/>
            <person name="Mathew T."/>
            <person name="Moen C."/>
            <person name="Morales K."/>
            <person name="Munidasa M."/>
            <person name="Nazareth L."/>
            <person name="Ngo R."/>
            <person name="Nguyen L."/>
            <person name="Okwuonu G."/>
            <person name="Ongeri F."/>
            <person name="Patil S."/>
            <person name="Petrosino J."/>
            <person name="Pham C."/>
            <person name="Pham P."/>
            <person name="Pu L.-L."/>
            <person name="Puazo M."/>
            <person name="Raj R."/>
            <person name="Reid J."/>
            <person name="Rouhana J."/>
            <person name="Saada N."/>
            <person name="Shang Y."/>
            <person name="Simmons D."/>
            <person name="Thornton R."/>
            <person name="Warren J."/>
            <person name="Weissenberger G."/>
            <person name="Zhang J."/>
            <person name="Zhang L."/>
            <person name="Zhou C."/>
            <person name="Zhu D."/>
            <person name="Muzny D."/>
            <person name="Worley K."/>
            <person name="Gibbs R."/>
        </authorList>
    </citation>
    <scope>NUCLEOTIDE SEQUENCE [LARGE SCALE GENOMIC DNA]</scope>
    <source>
        <strain evidence="6 7">DSM 16047</strain>
    </source>
</reference>
<keyword evidence="4" id="KW-0788">Thiol protease</keyword>
<keyword evidence="3" id="KW-0378">Hydrolase</keyword>
<evidence type="ECO:0000313" key="6">
    <source>
        <dbReference type="EMBL" id="EEJ71969.1"/>
    </source>
</evidence>
<dbReference type="OrthoDB" id="2194876at2"/>
<dbReference type="EMBL" id="ACGU01000055">
    <property type="protein sequence ID" value="EEJ71969.1"/>
    <property type="molecule type" value="Genomic_DNA"/>
</dbReference>
<dbReference type="InterPro" id="IPR000064">
    <property type="entry name" value="NLP_P60_dom"/>
</dbReference>
<evidence type="ECO:0000313" key="7">
    <source>
        <dbReference type="Proteomes" id="UP000005583"/>
    </source>
</evidence>
<dbReference type="Gene3D" id="3.90.1720.10">
    <property type="entry name" value="endopeptidase domain like (from Nostoc punctiforme)"/>
    <property type="match status" value="1"/>
</dbReference>
<accession>C2ENG5</accession>
<feature type="domain" description="NlpC/P60" evidence="5">
    <location>
        <begin position="41"/>
        <end position="120"/>
    </location>
</feature>
<keyword evidence="2" id="KW-0645">Protease</keyword>
<evidence type="ECO:0000256" key="3">
    <source>
        <dbReference type="ARBA" id="ARBA00022801"/>
    </source>
</evidence>
<dbReference type="STRING" id="525365.HMPREF0548_1211"/>
<dbReference type="eggNOG" id="COG0791">
    <property type="taxonomic scope" value="Bacteria"/>
</dbReference>
<dbReference type="SUPFAM" id="SSF54001">
    <property type="entry name" value="Cysteine proteinases"/>
    <property type="match status" value="1"/>
</dbReference>
<name>C2ENG5_9LACO</name>
<dbReference type="InterPro" id="IPR038765">
    <property type="entry name" value="Papain-like_cys_pep_sf"/>
</dbReference>
<sequence length="171" mass="19244">MNKFVNDERYSAPLVKDGRKLMGFFTYGTNEERTLYNDWHHPDKNGKADCSSFVWLVMKRCGYNVGDTPFSTPEMEEDAKKNHVFFKKILAKNVKPGDVVIVNEGVGYGSNGHTAIIDGHYRGRHTQIIEIGGIKPNGPVHRSVIGESFASLLKAGRITYARPVKNNWKNS</sequence>
<dbReference type="RefSeq" id="WP_007125739.1">
    <property type="nucleotide sequence ID" value="NZ_AZFO01000011.1"/>
</dbReference>
<dbReference type="AlphaFoldDB" id="C2ENG5"/>
<dbReference type="GO" id="GO:0006508">
    <property type="term" value="P:proteolysis"/>
    <property type="evidence" value="ECO:0007669"/>
    <property type="project" value="UniProtKB-KW"/>
</dbReference>
<keyword evidence="7" id="KW-1185">Reference proteome</keyword>
<dbReference type="Pfam" id="PF00877">
    <property type="entry name" value="NLPC_P60"/>
    <property type="match status" value="1"/>
</dbReference>
<dbReference type="Proteomes" id="UP000005583">
    <property type="component" value="Unassembled WGS sequence"/>
</dbReference>
<evidence type="ECO:0000256" key="4">
    <source>
        <dbReference type="ARBA" id="ARBA00022807"/>
    </source>
</evidence>
<comment type="similarity">
    <text evidence="1">Belongs to the peptidase C40 family.</text>
</comment>
<gene>
    <name evidence="6" type="ORF">HMPREF0548_1211</name>
</gene>